<dbReference type="PANTHER" id="PTHR11576:SF2">
    <property type="entry name" value="ZONA PELLUCIDA SPERM-BINDING PROTEIN 3"/>
    <property type="match status" value="1"/>
</dbReference>
<evidence type="ECO:0000256" key="2">
    <source>
        <dbReference type="ARBA" id="ARBA00006735"/>
    </source>
</evidence>
<keyword evidence="4 14" id="KW-1003">Cell membrane</keyword>
<dbReference type="InterPro" id="IPR042235">
    <property type="entry name" value="ZP-C_dom"/>
</dbReference>
<dbReference type="Gene3D" id="2.60.40.4100">
    <property type="entry name" value="Zona pellucida, ZP-C domain"/>
    <property type="match status" value="1"/>
</dbReference>
<evidence type="ECO:0000256" key="8">
    <source>
        <dbReference type="ARBA" id="ARBA00022692"/>
    </source>
</evidence>
<dbReference type="InterPro" id="IPR048290">
    <property type="entry name" value="ZP_chr"/>
</dbReference>
<evidence type="ECO:0000256" key="7">
    <source>
        <dbReference type="ARBA" id="ARBA00022685"/>
    </source>
</evidence>
<dbReference type="GO" id="GO:0035804">
    <property type="term" value="F:structural constituent of egg coat"/>
    <property type="evidence" value="ECO:0007669"/>
    <property type="project" value="UniProtKB-UniRule"/>
</dbReference>
<comment type="similarity">
    <text evidence="2 14">Belongs to the ZP domain family. ZPC subfamily.</text>
</comment>
<accession>A0AAV1PD23</accession>
<gene>
    <name evidence="16" type="ORF">FSCOSCO3_A002968</name>
</gene>
<keyword evidence="8" id="KW-0812">Transmembrane</keyword>
<comment type="PTM">
    <text evidence="14">Proteolytically cleaved before the transmembrane segment to yield the secreted ectodomain incorporated in the zona pellucida.</text>
</comment>
<dbReference type="EMBL" id="CAWUFR010000136">
    <property type="protein sequence ID" value="CAK6969465.1"/>
    <property type="molecule type" value="Genomic_DNA"/>
</dbReference>
<dbReference type="Pfam" id="PF23344">
    <property type="entry name" value="ZP-N"/>
    <property type="match status" value="1"/>
</dbReference>
<proteinExistence type="inferred from homology"/>
<keyword evidence="6 14" id="KW-0272">Extracellular matrix</keyword>
<keyword evidence="17" id="KW-1185">Reference proteome</keyword>
<evidence type="ECO:0000259" key="15">
    <source>
        <dbReference type="PROSITE" id="PS51034"/>
    </source>
</evidence>
<evidence type="ECO:0000256" key="3">
    <source>
        <dbReference type="ARBA" id="ARBA00017980"/>
    </source>
</evidence>
<dbReference type="PRINTS" id="PR00023">
    <property type="entry name" value="ZPELLUCIDA"/>
</dbReference>
<dbReference type="GO" id="GO:0035803">
    <property type="term" value="P:egg coat formation"/>
    <property type="evidence" value="ECO:0007669"/>
    <property type="project" value="UniProtKB-UniRule"/>
</dbReference>
<dbReference type="InterPro" id="IPR055356">
    <property type="entry name" value="ZP-N"/>
</dbReference>
<dbReference type="AlphaFoldDB" id="A0AAV1PD23"/>
<sequence>MDRNLQRASAWLIIVLLSVCKLTESRLGYSRGSISAENSHIPTRTIQPELSAAEKKQQSPQLSAQPRPVVVQCHPDSMEVVVQADLFENGLLVDGKQLRLGSDLVREGHSCGAVPSGEAEFTLQAHLTDCGTKLSSTIEKIIYSTVLVYSPEPSSDGLLRLDGATIPLECHYDKRYGVDGISLHPNWVPFISTATAEDQTDFSLQLMTEDWQFERGSHAYFLGDPIHFQVSVIMGNHMPLRVYVNHCVATATPDAKATLRYGFIEHYGCLADAYLTNSSSHFLPRAAEHTLRFQLDAFRFDQEPSNQVYITCYLKAVPVASAVSSQNRACSFIGNRWLSVDGNDHVCRSCDNSHRVEEPPSTEPPKTTVSTKAWLDMTSQESFVQSNAKHPSATFVRFRPGMHQSQHYKPQQSPAGLMKREADYKVERTVQLGPLIVTLPTDSTTALSPKKKTT</sequence>
<evidence type="ECO:0000256" key="10">
    <source>
        <dbReference type="ARBA" id="ARBA00022989"/>
    </source>
</evidence>
<evidence type="ECO:0000256" key="12">
    <source>
        <dbReference type="ARBA" id="ARBA00023157"/>
    </source>
</evidence>
<dbReference type="GO" id="GO:0007339">
    <property type="term" value="P:binding of sperm to zona pellucida"/>
    <property type="evidence" value="ECO:0007669"/>
    <property type="project" value="UniProtKB-UniRule"/>
</dbReference>
<evidence type="ECO:0000313" key="17">
    <source>
        <dbReference type="Proteomes" id="UP001314229"/>
    </source>
</evidence>
<dbReference type="GO" id="GO:0032190">
    <property type="term" value="F:acrosin binding"/>
    <property type="evidence" value="ECO:0007669"/>
    <property type="project" value="TreeGrafter"/>
</dbReference>
<dbReference type="FunFam" id="2.60.40.3210:FF:000001">
    <property type="entry name" value="Zona pellucida sperm-binding protein 3"/>
    <property type="match status" value="1"/>
</dbReference>
<dbReference type="PANTHER" id="PTHR11576">
    <property type="entry name" value="ZONA PELLUCIDA SPERM-BINDING PROTEIN 3"/>
    <property type="match status" value="1"/>
</dbReference>
<dbReference type="GO" id="GO:2000344">
    <property type="term" value="P:positive regulation of acrosome reaction"/>
    <property type="evidence" value="ECO:0007669"/>
    <property type="project" value="UniProtKB-UniRule"/>
</dbReference>
<keyword evidence="9 14" id="KW-0732">Signal</keyword>
<evidence type="ECO:0000256" key="11">
    <source>
        <dbReference type="ARBA" id="ARBA00023136"/>
    </source>
</evidence>
<comment type="subcellular location">
    <subcellularLocation>
        <location evidence="1">Secreted</location>
        <location evidence="1">Extracellular space</location>
        <location evidence="1">Extracellular matrix</location>
    </subcellularLocation>
    <subcellularLocation>
        <location evidence="14">Zona pellucida</location>
    </subcellularLocation>
    <subcellularLocation>
        <location evidence="14">Cell membrane</location>
        <topology evidence="14">Single-pass type I membrane protein</topology>
    </subcellularLocation>
</comment>
<dbReference type="InterPro" id="IPR055355">
    <property type="entry name" value="ZP-C"/>
</dbReference>
<evidence type="ECO:0000256" key="9">
    <source>
        <dbReference type="ARBA" id="ARBA00022729"/>
    </source>
</evidence>
<evidence type="ECO:0000313" key="16">
    <source>
        <dbReference type="EMBL" id="CAK6969465.1"/>
    </source>
</evidence>
<dbReference type="GO" id="GO:0035805">
    <property type="term" value="C:egg coat"/>
    <property type="evidence" value="ECO:0007669"/>
    <property type="project" value="UniProtKB-SubCell"/>
</dbReference>
<keyword evidence="5 14" id="KW-0964">Secreted</keyword>
<evidence type="ECO:0000256" key="13">
    <source>
        <dbReference type="ARBA" id="ARBA00023180"/>
    </source>
</evidence>
<protein>
    <recommendedName>
        <fullName evidence="3 14">Zona pellucida sperm-binding protein 3</fullName>
    </recommendedName>
</protein>
<name>A0AAV1PD23_SCOSC</name>
<dbReference type="Proteomes" id="UP001314229">
    <property type="component" value="Unassembled WGS sequence"/>
</dbReference>
<keyword evidence="10" id="KW-1133">Transmembrane helix</keyword>
<feature type="chain" id="PRO_5043088010" description="Zona pellucida sperm-binding protein 3" evidence="14">
    <location>
        <begin position="26"/>
        <end position="454"/>
    </location>
</feature>
<comment type="domain">
    <text evidence="14">The ZP domain is involved in the polymerization of the ZP proteins to form the zona pellucida.</text>
</comment>
<dbReference type="PROSITE" id="PS51034">
    <property type="entry name" value="ZP_2"/>
    <property type="match status" value="1"/>
</dbReference>
<keyword evidence="13" id="KW-0325">Glycoprotein</keyword>
<dbReference type="GO" id="GO:0005886">
    <property type="term" value="C:plasma membrane"/>
    <property type="evidence" value="ECO:0007669"/>
    <property type="project" value="UniProtKB-SubCell"/>
</dbReference>
<dbReference type="SMART" id="SM00241">
    <property type="entry name" value="ZP"/>
    <property type="match status" value="1"/>
</dbReference>
<feature type="domain" description="ZP" evidence="15">
    <location>
        <begin position="72"/>
        <end position="337"/>
    </location>
</feature>
<keyword evidence="12 14" id="KW-1015">Disulfide bond</keyword>
<dbReference type="Gene3D" id="2.60.40.3210">
    <property type="entry name" value="Zona pellucida, ZP-N domain"/>
    <property type="match status" value="1"/>
</dbReference>
<evidence type="ECO:0000256" key="6">
    <source>
        <dbReference type="ARBA" id="ARBA00022530"/>
    </source>
</evidence>
<evidence type="ECO:0000256" key="14">
    <source>
        <dbReference type="RuleBase" id="RU367066"/>
    </source>
</evidence>
<reference evidence="16 17" key="1">
    <citation type="submission" date="2024-01" db="EMBL/GenBank/DDBJ databases">
        <authorList>
            <person name="Alioto T."/>
            <person name="Alioto T."/>
            <person name="Gomez Garrido J."/>
        </authorList>
    </citation>
    <scope>NUCLEOTIDE SEQUENCE [LARGE SCALE GENOMIC DNA]</scope>
</reference>
<dbReference type="InterPro" id="IPR001507">
    <property type="entry name" value="ZP_dom"/>
</dbReference>
<keyword evidence="7 14" id="KW-0165">Cleavage on pair of basic residues</keyword>
<evidence type="ECO:0000256" key="4">
    <source>
        <dbReference type="ARBA" id="ARBA00022475"/>
    </source>
</evidence>
<evidence type="ECO:0000256" key="5">
    <source>
        <dbReference type="ARBA" id="ARBA00022525"/>
    </source>
</evidence>
<organism evidence="16 17">
    <name type="scientific">Scomber scombrus</name>
    <name type="common">Atlantic mackerel</name>
    <name type="synonym">Scomber vernalis</name>
    <dbReference type="NCBI Taxonomy" id="13677"/>
    <lineage>
        <taxon>Eukaryota</taxon>
        <taxon>Metazoa</taxon>
        <taxon>Chordata</taxon>
        <taxon>Craniata</taxon>
        <taxon>Vertebrata</taxon>
        <taxon>Euteleostomi</taxon>
        <taxon>Actinopterygii</taxon>
        <taxon>Neopterygii</taxon>
        <taxon>Teleostei</taxon>
        <taxon>Neoteleostei</taxon>
        <taxon>Acanthomorphata</taxon>
        <taxon>Pelagiaria</taxon>
        <taxon>Scombriformes</taxon>
        <taxon>Scombridae</taxon>
        <taxon>Scomber</taxon>
    </lineage>
</organism>
<comment type="function">
    <text evidence="14">Component of the zona pellucida, an extracellular matrix surrounding oocytes which mediates sperm binding, induction of the acrosome reaction and prevents post-fertilization polyspermy. The zona pellucida is composed of 3 to 4 glycoproteins, ZP1, ZP2, ZP3, and ZP4. ZP3 is essential for sperm binding and zona matrix formation.</text>
</comment>
<feature type="signal peptide" evidence="14">
    <location>
        <begin position="1"/>
        <end position="25"/>
    </location>
</feature>
<keyword evidence="11" id="KW-0472">Membrane</keyword>
<dbReference type="FunFam" id="2.60.40.4100:FF:000002">
    <property type="entry name" value="Zona pellucida sperm-binding protein 3"/>
    <property type="match status" value="1"/>
</dbReference>
<comment type="caution">
    <text evidence="16">The sequence shown here is derived from an EMBL/GenBank/DDBJ whole genome shotgun (WGS) entry which is preliminary data.</text>
</comment>
<evidence type="ECO:0000256" key="1">
    <source>
        <dbReference type="ARBA" id="ARBA00004498"/>
    </source>
</evidence>
<dbReference type="Pfam" id="PF00100">
    <property type="entry name" value="Zona_pellucida"/>
    <property type="match status" value="1"/>
</dbReference>